<dbReference type="PANTHER" id="PTHR18901">
    <property type="entry name" value="2-DEOXYGLUCOSE-6-PHOSPHATE PHOSPHATASE 2"/>
    <property type="match status" value="1"/>
</dbReference>
<accession>A0A1J4JT67</accession>
<dbReference type="EMBL" id="MLAK01000904">
    <property type="protein sequence ID" value="OHT01624.1"/>
    <property type="molecule type" value="Genomic_DNA"/>
</dbReference>
<dbReference type="GeneID" id="94828444"/>
<dbReference type="InterPro" id="IPR041492">
    <property type="entry name" value="HAD_2"/>
</dbReference>
<dbReference type="PANTHER" id="PTHR18901:SF38">
    <property type="entry name" value="PSEUDOURIDINE-5'-PHOSPHATASE"/>
    <property type="match status" value="1"/>
</dbReference>
<keyword evidence="2" id="KW-1185">Reference proteome</keyword>
<dbReference type="Proteomes" id="UP000179807">
    <property type="component" value="Unassembled WGS sequence"/>
</dbReference>
<organism evidence="1 2">
    <name type="scientific">Tritrichomonas foetus</name>
    <dbReference type="NCBI Taxonomy" id="1144522"/>
    <lineage>
        <taxon>Eukaryota</taxon>
        <taxon>Metamonada</taxon>
        <taxon>Parabasalia</taxon>
        <taxon>Tritrichomonadida</taxon>
        <taxon>Tritrichomonadidae</taxon>
        <taxon>Tritrichomonas</taxon>
    </lineage>
</organism>
<dbReference type="SUPFAM" id="SSF56784">
    <property type="entry name" value="HAD-like"/>
    <property type="match status" value="1"/>
</dbReference>
<comment type="caution">
    <text evidence="1">The sequence shown here is derived from an EMBL/GenBank/DDBJ whole genome shotgun (WGS) entry which is preliminary data.</text>
</comment>
<dbReference type="Gene3D" id="1.10.150.240">
    <property type="entry name" value="Putative phosphatase, domain 2"/>
    <property type="match status" value="1"/>
</dbReference>
<reference evidence="1" key="1">
    <citation type="submission" date="2016-10" db="EMBL/GenBank/DDBJ databases">
        <authorList>
            <person name="Benchimol M."/>
            <person name="Almeida L.G."/>
            <person name="Vasconcelos A.T."/>
            <person name="Perreira-Neves A."/>
            <person name="Rosa I.A."/>
            <person name="Tasca T."/>
            <person name="Bogo M.R."/>
            <person name="de Souza W."/>
        </authorList>
    </citation>
    <scope>NUCLEOTIDE SEQUENCE [LARGE SCALE GENOMIC DNA]</scope>
    <source>
        <strain evidence="1">K</strain>
    </source>
</reference>
<dbReference type="SFLD" id="SFLDG01129">
    <property type="entry name" value="C1.5:_HAD__Beta-PGM__Phosphata"/>
    <property type="match status" value="1"/>
</dbReference>
<dbReference type="GO" id="GO:0016791">
    <property type="term" value="F:phosphatase activity"/>
    <property type="evidence" value="ECO:0007669"/>
    <property type="project" value="TreeGrafter"/>
</dbReference>
<evidence type="ECO:0000313" key="2">
    <source>
        <dbReference type="Proteomes" id="UP000179807"/>
    </source>
</evidence>
<dbReference type="InterPro" id="IPR023214">
    <property type="entry name" value="HAD_sf"/>
</dbReference>
<dbReference type="AlphaFoldDB" id="A0A1J4JT67"/>
<dbReference type="InterPro" id="IPR006439">
    <property type="entry name" value="HAD-SF_hydro_IA"/>
</dbReference>
<protein>
    <submittedName>
        <fullName evidence="1">Pseudouridine-5'-monophosphatase</fullName>
    </submittedName>
</protein>
<dbReference type="Pfam" id="PF13419">
    <property type="entry name" value="HAD_2"/>
    <property type="match status" value="1"/>
</dbReference>
<dbReference type="PRINTS" id="PR00413">
    <property type="entry name" value="HADHALOGNASE"/>
</dbReference>
<dbReference type="Gene3D" id="3.40.50.1000">
    <property type="entry name" value="HAD superfamily/HAD-like"/>
    <property type="match status" value="1"/>
</dbReference>
<dbReference type="InterPro" id="IPR036412">
    <property type="entry name" value="HAD-like_sf"/>
</dbReference>
<sequence>MSAWPHPIKAVIFDCDGTILNTLPIYFKANGSVLGFTYPPELAKKTNGRSELEVCRIIVDHFKLDMTPEKYHEKRKVVLNQLLPDSPLIPHVDELIRKIKDMKFPMAVATSCSREYHQLKSSKHRDLFNLFDYEVCGDEVKHAKPDPDVFQLASSKLGDFKPENVLVFEDAAIGVKAANAANMPVVVMHTNNDEFQENLKMFDAKPTVIVESFENFDFSLFKWEP</sequence>
<proteinExistence type="predicted"/>
<dbReference type="VEuPathDB" id="TrichDB:TRFO_07542"/>
<gene>
    <name evidence="1" type="primary">Gs1l</name>
    <name evidence="1" type="ORF">TRFO_07542</name>
</gene>
<dbReference type="SFLD" id="SFLDS00003">
    <property type="entry name" value="Haloacid_Dehalogenase"/>
    <property type="match status" value="1"/>
</dbReference>
<evidence type="ECO:0000313" key="1">
    <source>
        <dbReference type="EMBL" id="OHT01624.1"/>
    </source>
</evidence>
<dbReference type="NCBIfam" id="TIGR01509">
    <property type="entry name" value="HAD-SF-IA-v3"/>
    <property type="match status" value="1"/>
</dbReference>
<dbReference type="RefSeq" id="XP_068354760.1">
    <property type="nucleotide sequence ID" value="XM_068493740.1"/>
</dbReference>
<name>A0A1J4JT67_9EUKA</name>
<dbReference type="InterPro" id="IPR023198">
    <property type="entry name" value="PGP-like_dom2"/>
</dbReference>
<dbReference type="OrthoDB" id="40579at2759"/>